<dbReference type="AlphaFoldDB" id="A0A7I4BFX7"/>
<feature type="region of interest" description="Disordered" evidence="2">
    <location>
        <begin position="1"/>
        <end position="33"/>
    </location>
</feature>
<dbReference type="EMBL" id="ABEU02000017">
    <property type="status" value="NOT_ANNOTATED_CDS"/>
    <property type="molecule type" value="Genomic_DNA"/>
</dbReference>
<reference evidence="3 4" key="2">
    <citation type="journal article" date="2018" name="Plant J.">
        <title>The Physcomitrella patens chromosome-scale assembly reveals moss genome structure and evolution.</title>
        <authorList>
            <person name="Lang D."/>
            <person name="Ullrich K.K."/>
            <person name="Murat F."/>
            <person name="Fuchs J."/>
            <person name="Jenkins J."/>
            <person name="Haas F.B."/>
            <person name="Piednoel M."/>
            <person name="Gundlach H."/>
            <person name="Van Bel M."/>
            <person name="Meyberg R."/>
            <person name="Vives C."/>
            <person name="Morata J."/>
            <person name="Symeonidi A."/>
            <person name="Hiss M."/>
            <person name="Muchero W."/>
            <person name="Kamisugi Y."/>
            <person name="Saleh O."/>
            <person name="Blanc G."/>
            <person name="Decker E.L."/>
            <person name="van Gessel N."/>
            <person name="Grimwood J."/>
            <person name="Hayes R.D."/>
            <person name="Graham S.W."/>
            <person name="Gunter L.E."/>
            <person name="McDaniel S.F."/>
            <person name="Hoernstein S.N.W."/>
            <person name="Larsson A."/>
            <person name="Li F.W."/>
            <person name="Perroud P.F."/>
            <person name="Phillips J."/>
            <person name="Ranjan P."/>
            <person name="Rokshar D.S."/>
            <person name="Rothfels C.J."/>
            <person name="Schneider L."/>
            <person name="Shu S."/>
            <person name="Stevenson D.W."/>
            <person name="Thummler F."/>
            <person name="Tillich M."/>
            <person name="Villarreal Aguilar J.C."/>
            <person name="Widiez T."/>
            <person name="Wong G.K."/>
            <person name="Wymore A."/>
            <person name="Zhang Y."/>
            <person name="Zimmer A.D."/>
            <person name="Quatrano R.S."/>
            <person name="Mayer K.F.X."/>
            <person name="Goodstein D."/>
            <person name="Casacuberta J.M."/>
            <person name="Vandepoele K."/>
            <person name="Reski R."/>
            <person name="Cuming A.C."/>
            <person name="Tuskan G.A."/>
            <person name="Maumus F."/>
            <person name="Salse J."/>
            <person name="Schmutz J."/>
            <person name="Rensing S.A."/>
        </authorList>
    </citation>
    <scope>NUCLEOTIDE SEQUENCE [LARGE SCALE GENOMIC DNA]</scope>
    <source>
        <strain evidence="3 4">cv. Gransden 2004</strain>
    </source>
</reference>
<dbReference type="Gramene" id="Pp3c17_800V3.8">
    <property type="protein sequence ID" value="Pp3c17_800V3.8"/>
    <property type="gene ID" value="Pp3c17_800"/>
</dbReference>
<evidence type="ECO:0000313" key="4">
    <source>
        <dbReference type="Proteomes" id="UP000006727"/>
    </source>
</evidence>
<organism evidence="3 4">
    <name type="scientific">Physcomitrium patens</name>
    <name type="common">Spreading-leaved earth moss</name>
    <name type="synonym">Physcomitrella patens</name>
    <dbReference type="NCBI Taxonomy" id="3218"/>
    <lineage>
        <taxon>Eukaryota</taxon>
        <taxon>Viridiplantae</taxon>
        <taxon>Streptophyta</taxon>
        <taxon>Embryophyta</taxon>
        <taxon>Bryophyta</taxon>
        <taxon>Bryophytina</taxon>
        <taxon>Bryopsida</taxon>
        <taxon>Funariidae</taxon>
        <taxon>Funariales</taxon>
        <taxon>Funariaceae</taxon>
        <taxon>Physcomitrium</taxon>
    </lineage>
</organism>
<name>A0A7I4BFX7_PHYPA</name>
<protein>
    <recommendedName>
        <fullName evidence="5">XS domain-containing protein</fullName>
    </recommendedName>
</protein>
<dbReference type="EnsemblPlants" id="Pp3c17_800V3.8">
    <property type="protein sequence ID" value="Pp3c17_800V3.8"/>
    <property type="gene ID" value="Pp3c17_800"/>
</dbReference>
<gene>
    <name evidence="3" type="primary">LOC112294830</name>
</gene>
<feature type="coiled-coil region" evidence="1">
    <location>
        <begin position="410"/>
        <end position="449"/>
    </location>
</feature>
<reference evidence="3" key="3">
    <citation type="submission" date="2020-12" db="UniProtKB">
        <authorList>
            <consortium name="EnsemblPlants"/>
        </authorList>
    </citation>
    <scope>IDENTIFICATION</scope>
</reference>
<keyword evidence="1" id="KW-0175">Coiled coil</keyword>
<proteinExistence type="predicted"/>
<evidence type="ECO:0008006" key="5">
    <source>
        <dbReference type="Google" id="ProtNLM"/>
    </source>
</evidence>
<evidence type="ECO:0000256" key="2">
    <source>
        <dbReference type="SAM" id="MobiDB-lite"/>
    </source>
</evidence>
<dbReference type="Proteomes" id="UP000006727">
    <property type="component" value="Chromosome 17"/>
</dbReference>
<accession>A0A7I4BFX7</accession>
<keyword evidence="4" id="KW-1185">Reference proteome</keyword>
<reference evidence="3 4" key="1">
    <citation type="journal article" date="2008" name="Science">
        <title>The Physcomitrella genome reveals evolutionary insights into the conquest of land by plants.</title>
        <authorList>
            <person name="Rensing S."/>
            <person name="Lang D."/>
            <person name="Zimmer A."/>
            <person name="Terry A."/>
            <person name="Salamov A."/>
            <person name="Shapiro H."/>
            <person name="Nishiyama T."/>
            <person name="Perroud P.-F."/>
            <person name="Lindquist E."/>
            <person name="Kamisugi Y."/>
            <person name="Tanahashi T."/>
            <person name="Sakakibara K."/>
            <person name="Fujita T."/>
            <person name="Oishi K."/>
            <person name="Shin-I T."/>
            <person name="Kuroki Y."/>
            <person name="Toyoda A."/>
            <person name="Suzuki Y."/>
            <person name="Hashimoto A."/>
            <person name="Yamaguchi K."/>
            <person name="Sugano A."/>
            <person name="Kohara Y."/>
            <person name="Fujiyama A."/>
            <person name="Anterola A."/>
            <person name="Aoki S."/>
            <person name="Ashton N."/>
            <person name="Barbazuk W.B."/>
            <person name="Barker E."/>
            <person name="Bennetzen J."/>
            <person name="Bezanilla M."/>
            <person name="Blankenship R."/>
            <person name="Cho S.H."/>
            <person name="Dutcher S."/>
            <person name="Estelle M."/>
            <person name="Fawcett J.A."/>
            <person name="Gundlach H."/>
            <person name="Hanada K."/>
            <person name="Heyl A."/>
            <person name="Hicks K.A."/>
            <person name="Hugh J."/>
            <person name="Lohr M."/>
            <person name="Mayer K."/>
            <person name="Melkozernov A."/>
            <person name="Murata T."/>
            <person name="Nelson D."/>
            <person name="Pils B."/>
            <person name="Prigge M."/>
            <person name="Reiss B."/>
            <person name="Renner T."/>
            <person name="Rombauts S."/>
            <person name="Rushton P."/>
            <person name="Sanderfoot A."/>
            <person name="Schween G."/>
            <person name="Shiu S.-H."/>
            <person name="Stueber K."/>
            <person name="Theodoulou F.L."/>
            <person name="Tu H."/>
            <person name="Van de Peer Y."/>
            <person name="Verrier P.J."/>
            <person name="Waters E."/>
            <person name="Wood A."/>
            <person name="Yang L."/>
            <person name="Cove D."/>
            <person name="Cuming A."/>
            <person name="Hasebe M."/>
            <person name="Lucas S."/>
            <person name="Mishler D.B."/>
            <person name="Reski R."/>
            <person name="Grigoriev I."/>
            <person name="Quatrano R.S."/>
            <person name="Boore J.L."/>
        </authorList>
    </citation>
    <scope>NUCLEOTIDE SEQUENCE [LARGE SCALE GENOMIC DNA]</scope>
    <source>
        <strain evidence="3 4">cv. Gransden 2004</strain>
    </source>
</reference>
<evidence type="ECO:0000313" key="3">
    <source>
        <dbReference type="EnsemblPlants" id="Pp3c17_800V3.8"/>
    </source>
</evidence>
<sequence length="481" mass="55828">MDHKRRVAAEGPLARKRLKDQSHATTSPSPMMFLLGGSSNRAARSLDIQDLDKMVEDSTYRELLPVVRKELVIKRDVDMALIRRGVKRLKGGNQEEMVCAVCPTPKKFKGWGALLIHAERFVKEKARQHRGYFRALKQALQEEENSNSDGKYFQEYGRKDVQPLARSLSTAQAEEDDRVASWKPNILIVQDDKIDEVERIICPRASHRESEVNRHACSGMDRTAKPRLKEILAVYSSGKDGKRNVFVFPATEVGYINGKELTLACSKEHTTLEYNCDDHRNLSSKANEKAVSASISNMALKGWTNIKEKNGLKLLPDKEVNGRKGELFDDGKFDRIGKIMTRWADNFKAINRNFEVQRSFRLGSRMYELDRVWQDDLKRIESYAPSTKKKVRNQITAIEDELKKEHLVWLQEVEDVREQFQRMADSMKKEEEINNLRNLRCKERNLRKQHQMEHEQMRVENMQRHSRVNSELISKRYKVVA</sequence>
<evidence type="ECO:0000256" key="1">
    <source>
        <dbReference type="SAM" id="Coils"/>
    </source>
</evidence>